<sequence length="593" mass="64530">MTVPAQPTPEPDPPVPGAAPHPSPSRYSHTGTTRLLCAGPYLQARFRRRVVEELAEHDGRAVAPSVGVDVVPVLAHALRARRLELHAGGWIALLWVLFWLADLYGDEFGWMTSWSLADAYGQSYTERRFFLPTDAFDFFGGARRYPGSGVWALNYALVSGLLWLVRNISGRGTSVYSLDGLLPGSGGRTWVVALVPRLLTALYWAAALAAVWNASANWMAVVFPLLMVIPVWRHRSAVEAVMCDRLPAETFRQRPREELTEPEWLREVGQAIDREQNSGIVLYEPARPFVGSGRALPSWSLVMDLRRRPEAGSEPLTAAGVLNCVRERLADLGRLPVPPSGLDRLRDVEIDELVYLPSGPPRHEVDHGETAAVTHRLASVGEGGEARRHFLRVRVSAWEHQVVVSVLVRVHTQGELLVLEVVPHVLDPLRPEFGLVDAVVERGRAYPAIAVARALLTAPAAGVAAAFSAARSLESTVRWAARSHGYVSARADSPEGASASVRELASVRGQSPFQRMDVSRYLKTIQERIGTGALQALSEKGHDTGQLEQQIVQVSNGGVFIGTMSGGAVATGRGARARADGALQQVIGRQDGR</sequence>
<protein>
    <submittedName>
        <fullName evidence="3">Uncharacterized protein</fullName>
    </submittedName>
</protein>
<keyword evidence="2" id="KW-0812">Transmembrane</keyword>
<proteinExistence type="predicted"/>
<organism evidence="3 4">
    <name type="scientific">Streptomyces salyersiae</name>
    <dbReference type="NCBI Taxonomy" id="3075530"/>
    <lineage>
        <taxon>Bacteria</taxon>
        <taxon>Bacillati</taxon>
        <taxon>Actinomycetota</taxon>
        <taxon>Actinomycetes</taxon>
        <taxon>Kitasatosporales</taxon>
        <taxon>Streptomycetaceae</taxon>
        <taxon>Streptomyces</taxon>
    </lineage>
</organism>
<evidence type="ECO:0000256" key="1">
    <source>
        <dbReference type="SAM" id="MobiDB-lite"/>
    </source>
</evidence>
<feature type="transmembrane region" description="Helical" evidence="2">
    <location>
        <begin position="83"/>
        <end position="101"/>
    </location>
</feature>
<keyword evidence="2" id="KW-0472">Membrane</keyword>
<reference evidence="4" key="1">
    <citation type="submission" date="2023-07" db="EMBL/GenBank/DDBJ databases">
        <title>30 novel species of actinomycetes from the DSMZ collection.</title>
        <authorList>
            <person name="Nouioui I."/>
        </authorList>
    </citation>
    <scope>NUCLEOTIDE SEQUENCE [LARGE SCALE GENOMIC DNA]</scope>
    <source>
        <strain evidence="4">DSM 41770</strain>
    </source>
</reference>
<feature type="compositionally biased region" description="Pro residues" evidence="1">
    <location>
        <begin position="1"/>
        <end position="23"/>
    </location>
</feature>
<name>A0ABU2RBI0_9ACTN</name>
<feature type="transmembrane region" description="Helical" evidence="2">
    <location>
        <begin position="149"/>
        <end position="168"/>
    </location>
</feature>
<dbReference type="EMBL" id="JAVREX010000001">
    <property type="protein sequence ID" value="MDT0426189.1"/>
    <property type="molecule type" value="Genomic_DNA"/>
</dbReference>
<dbReference type="RefSeq" id="WP_200696650.1">
    <property type="nucleotide sequence ID" value="NZ_JAVREX010000001.1"/>
</dbReference>
<keyword evidence="2" id="KW-1133">Transmembrane helix</keyword>
<comment type="caution">
    <text evidence="3">The sequence shown here is derived from an EMBL/GenBank/DDBJ whole genome shotgun (WGS) entry which is preliminary data.</text>
</comment>
<dbReference type="Proteomes" id="UP001183777">
    <property type="component" value="Unassembled WGS sequence"/>
</dbReference>
<evidence type="ECO:0000313" key="4">
    <source>
        <dbReference type="Proteomes" id="UP001183777"/>
    </source>
</evidence>
<evidence type="ECO:0000256" key="2">
    <source>
        <dbReference type="SAM" id="Phobius"/>
    </source>
</evidence>
<gene>
    <name evidence="3" type="ORF">RM649_00765</name>
</gene>
<evidence type="ECO:0000313" key="3">
    <source>
        <dbReference type="EMBL" id="MDT0426189.1"/>
    </source>
</evidence>
<feature type="region of interest" description="Disordered" evidence="1">
    <location>
        <begin position="1"/>
        <end position="29"/>
    </location>
</feature>
<accession>A0ABU2RBI0</accession>
<feature type="transmembrane region" description="Helical" evidence="2">
    <location>
        <begin position="216"/>
        <end position="232"/>
    </location>
</feature>
<keyword evidence="4" id="KW-1185">Reference proteome</keyword>